<feature type="transmembrane region" description="Helical" evidence="1">
    <location>
        <begin position="97"/>
        <end position="117"/>
    </location>
</feature>
<organism evidence="3 4">
    <name type="scientific">Schizophyllum amplum</name>
    <dbReference type="NCBI Taxonomy" id="97359"/>
    <lineage>
        <taxon>Eukaryota</taxon>
        <taxon>Fungi</taxon>
        <taxon>Dikarya</taxon>
        <taxon>Basidiomycota</taxon>
        <taxon>Agaricomycotina</taxon>
        <taxon>Agaricomycetes</taxon>
        <taxon>Agaricomycetidae</taxon>
        <taxon>Agaricales</taxon>
        <taxon>Schizophyllaceae</taxon>
        <taxon>Schizophyllum</taxon>
    </lineage>
</organism>
<keyword evidence="4" id="KW-1185">Reference proteome</keyword>
<dbReference type="Proteomes" id="UP000320762">
    <property type="component" value="Unassembled WGS sequence"/>
</dbReference>
<feature type="domain" description="DUF6534" evidence="2">
    <location>
        <begin position="142"/>
        <end position="232"/>
    </location>
</feature>
<protein>
    <recommendedName>
        <fullName evidence="2">DUF6534 domain-containing protein</fullName>
    </recommendedName>
</protein>
<evidence type="ECO:0000256" key="1">
    <source>
        <dbReference type="SAM" id="Phobius"/>
    </source>
</evidence>
<proteinExistence type="predicted"/>
<evidence type="ECO:0000313" key="3">
    <source>
        <dbReference type="EMBL" id="TRM68737.1"/>
    </source>
</evidence>
<dbReference type="InterPro" id="IPR045339">
    <property type="entry name" value="DUF6534"/>
</dbReference>
<reference evidence="3 4" key="1">
    <citation type="journal article" date="2019" name="New Phytol.">
        <title>Comparative genomics reveals unique wood-decay strategies and fruiting body development in the Schizophyllaceae.</title>
        <authorList>
            <person name="Almasi E."/>
            <person name="Sahu N."/>
            <person name="Krizsan K."/>
            <person name="Balint B."/>
            <person name="Kovacs G.M."/>
            <person name="Kiss B."/>
            <person name="Cseklye J."/>
            <person name="Drula E."/>
            <person name="Henrissat B."/>
            <person name="Nagy I."/>
            <person name="Chovatia M."/>
            <person name="Adam C."/>
            <person name="LaButti K."/>
            <person name="Lipzen A."/>
            <person name="Riley R."/>
            <person name="Grigoriev I.V."/>
            <person name="Nagy L.G."/>
        </authorList>
    </citation>
    <scope>NUCLEOTIDE SEQUENCE [LARGE SCALE GENOMIC DNA]</scope>
    <source>
        <strain evidence="3 4">NL-1724</strain>
    </source>
</reference>
<feature type="transmembrane region" description="Helical" evidence="1">
    <location>
        <begin position="24"/>
        <end position="48"/>
    </location>
</feature>
<dbReference type="PANTHER" id="PTHR40465">
    <property type="entry name" value="CHROMOSOME 1, WHOLE GENOME SHOTGUN SEQUENCE"/>
    <property type="match status" value="1"/>
</dbReference>
<evidence type="ECO:0000313" key="4">
    <source>
        <dbReference type="Proteomes" id="UP000320762"/>
    </source>
</evidence>
<comment type="caution">
    <text evidence="3">The sequence shown here is derived from an EMBL/GenBank/DDBJ whole genome shotgun (WGS) entry which is preliminary data.</text>
</comment>
<feature type="transmembrane region" description="Helical" evidence="1">
    <location>
        <begin position="68"/>
        <end position="85"/>
    </location>
</feature>
<dbReference type="OrthoDB" id="3032778at2759"/>
<feature type="transmembrane region" description="Helical" evidence="1">
    <location>
        <begin position="179"/>
        <end position="201"/>
    </location>
</feature>
<name>A0A550CVC5_9AGAR</name>
<gene>
    <name evidence="3" type="ORF">BD626DRAFT_395691</name>
</gene>
<dbReference type="EMBL" id="VDMD01000002">
    <property type="protein sequence ID" value="TRM68737.1"/>
    <property type="molecule type" value="Genomic_DNA"/>
</dbReference>
<accession>A0A550CVC5</accession>
<sequence length="329" mass="36278">MGVLLPQLFYYQMYYPGDNRRLKALVYGLAILEALQTCMVTADAFHWFVFGYGDLARLDHTFLNSWDVPLLDAIIALAVQAFYCWRIHVLRRGAIVLPGFITLVSLAQCGAGIAVAVQAHQLGKLSLIGHNVVPQAVWLSGSVLADILITASLAWTLLRTHPRPSSGPSRQLVNRVVALTVETNVLTAGVAIVALVVFLAVPAHSALVVPPTAVMGKLYTNCLVAVLNLRRRRDPPSGRDSPIHMSSIAKEGWRLSRTGSGVICVSVVHDVETQWEEPKPARESAYDYQPMPRKLEPLRPKSWKYSTPSVPASWAVQRPESVYDARDRP</sequence>
<evidence type="ECO:0000259" key="2">
    <source>
        <dbReference type="Pfam" id="PF20152"/>
    </source>
</evidence>
<dbReference type="PANTHER" id="PTHR40465:SF1">
    <property type="entry name" value="DUF6534 DOMAIN-CONTAINING PROTEIN"/>
    <property type="match status" value="1"/>
</dbReference>
<keyword evidence="1" id="KW-1133">Transmembrane helix</keyword>
<dbReference type="AlphaFoldDB" id="A0A550CVC5"/>
<dbReference type="Pfam" id="PF20152">
    <property type="entry name" value="DUF6534"/>
    <property type="match status" value="1"/>
</dbReference>
<keyword evidence="1" id="KW-0812">Transmembrane</keyword>
<keyword evidence="1" id="KW-0472">Membrane</keyword>
<feature type="transmembrane region" description="Helical" evidence="1">
    <location>
        <begin position="207"/>
        <end position="229"/>
    </location>
</feature>
<feature type="transmembrane region" description="Helical" evidence="1">
    <location>
        <begin position="137"/>
        <end position="158"/>
    </location>
</feature>